<organism evidence="2 3">
    <name type="scientific">Novosphingobium resinovorum</name>
    <dbReference type="NCBI Taxonomy" id="158500"/>
    <lineage>
        <taxon>Bacteria</taxon>
        <taxon>Pseudomonadati</taxon>
        <taxon>Pseudomonadota</taxon>
        <taxon>Alphaproteobacteria</taxon>
        <taxon>Sphingomonadales</taxon>
        <taxon>Sphingomonadaceae</taxon>
        <taxon>Novosphingobium</taxon>
    </lineage>
</organism>
<evidence type="ECO:0000256" key="1">
    <source>
        <dbReference type="SAM" id="MobiDB-lite"/>
    </source>
</evidence>
<evidence type="ECO:0000313" key="2">
    <source>
        <dbReference type="EMBL" id="EZP81495.1"/>
    </source>
</evidence>
<feature type="region of interest" description="Disordered" evidence="1">
    <location>
        <begin position="63"/>
        <end position="83"/>
    </location>
</feature>
<protein>
    <submittedName>
        <fullName evidence="2">Uncharacterized protein</fullName>
    </submittedName>
</protein>
<name>A0A031JX22_9SPHN</name>
<dbReference type="Proteomes" id="UP000024329">
    <property type="component" value="Unassembled WGS sequence"/>
</dbReference>
<sequence>MLDRRVRQGRYPRRTIAIDIAHMWRKPLVLAERARVDRIYVTRAGKRHLVIVHPAHLAMLMHSECPPRPRSRSRKVGANRNRV</sequence>
<accession>A0A031JX22</accession>
<feature type="compositionally biased region" description="Basic residues" evidence="1">
    <location>
        <begin position="69"/>
        <end position="83"/>
    </location>
</feature>
<proteinExistence type="predicted"/>
<dbReference type="EMBL" id="JFYZ01000012">
    <property type="protein sequence ID" value="EZP81495.1"/>
    <property type="molecule type" value="Genomic_DNA"/>
</dbReference>
<evidence type="ECO:0000313" key="3">
    <source>
        <dbReference type="Proteomes" id="UP000024329"/>
    </source>
</evidence>
<dbReference type="AlphaFoldDB" id="A0A031JX22"/>
<comment type="caution">
    <text evidence="2">The sequence shown here is derived from an EMBL/GenBank/DDBJ whole genome shotgun (WGS) entry which is preliminary data.</text>
</comment>
<gene>
    <name evidence="2" type="ORF">BV97_02713</name>
</gene>
<reference evidence="2 3" key="1">
    <citation type="submission" date="2014-03" db="EMBL/GenBank/DDBJ databases">
        <title>Whole genome sequence of Novosphingobium resinovorum KF1.</title>
        <authorList>
            <person name="Gan H.M."/>
            <person name="Gan H.Y."/>
            <person name="Chew T.H."/>
            <person name="Savka M.A."/>
        </authorList>
    </citation>
    <scope>NUCLEOTIDE SEQUENCE [LARGE SCALE GENOMIC DNA]</scope>
    <source>
        <strain evidence="2 3">KF1</strain>
    </source>
</reference>